<dbReference type="EMBL" id="UINC01004081">
    <property type="protein sequence ID" value="SVA11627.1"/>
    <property type="molecule type" value="Genomic_DNA"/>
</dbReference>
<dbReference type="Pfam" id="PF01636">
    <property type="entry name" value="APH"/>
    <property type="match status" value="1"/>
</dbReference>
<evidence type="ECO:0000313" key="7">
    <source>
        <dbReference type="EMBL" id="SVA11627.1"/>
    </source>
</evidence>
<protein>
    <recommendedName>
        <fullName evidence="6">Aminoglycoside phosphotransferase domain-containing protein</fullName>
    </recommendedName>
</protein>
<accession>A0A381TAB9</accession>
<dbReference type="InterPro" id="IPR002575">
    <property type="entry name" value="Aminoglycoside_PTrfase"/>
</dbReference>
<sequence>MVMTKRARFEAGCPGAFFLDEHDLDDLRLYLQDKKWLTGEESLLSASKPGEGNMNYTLRVKTSTRRMILKQARPWVEKYDDIAAPSERAVVEGRFYQLIEEIPSLQVRMPRLLGFDPHSRLLMLEDVGTGSDYTGLYTGEALTSEELETLINFLITLHTSFLGFNQDGQFSNQAMRQLNHQHIFKIPLDPENGLDLDSITPGLSGSAVELSKDNDYANAVSELGKLYLQTGNSLLHGDFFPGSWLHSESGPRIIDPEFCFFGPPEFDFGVLVGHLHLSNQSTELIDRTLQAYSASCSDLPKSTKLLQQF</sequence>
<keyword evidence="5" id="KW-0067">ATP-binding</keyword>
<keyword evidence="4" id="KW-0418">Kinase</keyword>
<comment type="similarity">
    <text evidence="1">Belongs to the methylthioribose kinase family.</text>
</comment>
<dbReference type="PANTHER" id="PTHR34273:SF2">
    <property type="entry name" value="METHYLTHIORIBOSE KINASE"/>
    <property type="match status" value="1"/>
</dbReference>
<name>A0A381TAB9_9ZZZZ</name>
<reference evidence="7" key="1">
    <citation type="submission" date="2018-05" db="EMBL/GenBank/DDBJ databases">
        <authorList>
            <person name="Lanie J.A."/>
            <person name="Ng W.-L."/>
            <person name="Kazmierczak K.M."/>
            <person name="Andrzejewski T.M."/>
            <person name="Davidsen T.M."/>
            <person name="Wayne K.J."/>
            <person name="Tettelin H."/>
            <person name="Glass J.I."/>
            <person name="Rusch D."/>
            <person name="Podicherti R."/>
            <person name="Tsui H.-C.T."/>
            <person name="Winkler M.E."/>
        </authorList>
    </citation>
    <scope>NUCLEOTIDE SEQUENCE</scope>
</reference>
<evidence type="ECO:0000256" key="2">
    <source>
        <dbReference type="ARBA" id="ARBA00022679"/>
    </source>
</evidence>
<dbReference type="GO" id="GO:0016301">
    <property type="term" value="F:kinase activity"/>
    <property type="evidence" value="ECO:0007669"/>
    <property type="project" value="UniProtKB-KW"/>
</dbReference>
<feature type="non-terminal residue" evidence="7">
    <location>
        <position position="309"/>
    </location>
</feature>
<evidence type="ECO:0000259" key="6">
    <source>
        <dbReference type="Pfam" id="PF01636"/>
    </source>
</evidence>
<dbReference type="GO" id="GO:0005524">
    <property type="term" value="F:ATP binding"/>
    <property type="evidence" value="ECO:0007669"/>
    <property type="project" value="UniProtKB-KW"/>
</dbReference>
<dbReference type="Gene3D" id="3.30.200.20">
    <property type="entry name" value="Phosphorylase Kinase, domain 1"/>
    <property type="match status" value="1"/>
</dbReference>
<dbReference type="SUPFAM" id="SSF56112">
    <property type="entry name" value="Protein kinase-like (PK-like)"/>
    <property type="match status" value="1"/>
</dbReference>
<feature type="domain" description="Aminoglycoside phosphotransferase" evidence="6">
    <location>
        <begin position="49"/>
        <end position="297"/>
    </location>
</feature>
<dbReference type="Gene3D" id="3.90.1200.10">
    <property type="match status" value="1"/>
</dbReference>
<dbReference type="InterPro" id="IPR011009">
    <property type="entry name" value="Kinase-like_dom_sf"/>
</dbReference>
<proteinExistence type="inferred from homology"/>
<evidence type="ECO:0000256" key="4">
    <source>
        <dbReference type="ARBA" id="ARBA00022777"/>
    </source>
</evidence>
<dbReference type="PANTHER" id="PTHR34273">
    <property type="entry name" value="METHYLTHIORIBOSE KINASE"/>
    <property type="match status" value="1"/>
</dbReference>
<evidence type="ECO:0000256" key="3">
    <source>
        <dbReference type="ARBA" id="ARBA00022741"/>
    </source>
</evidence>
<dbReference type="AlphaFoldDB" id="A0A381TAB9"/>
<gene>
    <name evidence="7" type="ORF">METZ01_LOCUS64481</name>
</gene>
<organism evidence="7">
    <name type="scientific">marine metagenome</name>
    <dbReference type="NCBI Taxonomy" id="408172"/>
    <lineage>
        <taxon>unclassified sequences</taxon>
        <taxon>metagenomes</taxon>
        <taxon>ecological metagenomes</taxon>
    </lineage>
</organism>
<evidence type="ECO:0000256" key="5">
    <source>
        <dbReference type="ARBA" id="ARBA00022840"/>
    </source>
</evidence>
<keyword evidence="2" id="KW-0808">Transferase</keyword>
<keyword evidence="3" id="KW-0547">Nucleotide-binding</keyword>
<evidence type="ECO:0000256" key="1">
    <source>
        <dbReference type="ARBA" id="ARBA00010165"/>
    </source>
</evidence>